<feature type="non-terminal residue" evidence="4">
    <location>
        <position position="1"/>
    </location>
</feature>
<evidence type="ECO:0000256" key="3">
    <source>
        <dbReference type="PROSITE-ProRule" id="PRU00339"/>
    </source>
</evidence>
<sequence>AIEQYEHALMTCPLSFPTERAIYFSNMAACHMKQDKYKEAKEKCTQALKSDPTYSKALLRRAQANEKLATYSALSDALEDYKQLKTMALNDRYTLNECDRAQRELPEKIKSQMNKEKEEMMGKLKEVGNTLLGKFGLSTDNFQFSQDPSGTGGYSVNFVNK</sequence>
<dbReference type="STRING" id="4846.A0A367JRB4"/>
<dbReference type="InterPro" id="IPR011990">
    <property type="entry name" value="TPR-like_helical_dom_sf"/>
</dbReference>
<keyword evidence="1" id="KW-0677">Repeat</keyword>
<comment type="caution">
    <text evidence="4">The sequence shown here is derived from an EMBL/GenBank/DDBJ whole genome shotgun (WGS) entry which is preliminary data.</text>
</comment>
<dbReference type="PANTHER" id="PTHR46014">
    <property type="entry name" value="TETRATRICOPEPTIDE REPEAT PROTEIN 1"/>
    <property type="match status" value="1"/>
</dbReference>
<evidence type="ECO:0000313" key="4">
    <source>
        <dbReference type="EMBL" id="RCH92458.1"/>
    </source>
</evidence>
<dbReference type="Gene3D" id="1.25.40.10">
    <property type="entry name" value="Tetratricopeptide repeat domain"/>
    <property type="match status" value="1"/>
</dbReference>
<dbReference type="SMART" id="SM00028">
    <property type="entry name" value="TPR"/>
    <property type="match status" value="1"/>
</dbReference>
<evidence type="ECO:0000256" key="1">
    <source>
        <dbReference type="ARBA" id="ARBA00022737"/>
    </source>
</evidence>
<dbReference type="SUPFAM" id="SSF48452">
    <property type="entry name" value="TPR-like"/>
    <property type="match status" value="1"/>
</dbReference>
<proteinExistence type="predicted"/>
<keyword evidence="2 3" id="KW-0802">TPR repeat</keyword>
<feature type="repeat" description="TPR" evidence="3">
    <location>
        <begin position="21"/>
        <end position="54"/>
    </location>
</feature>
<dbReference type="InterPro" id="IPR013105">
    <property type="entry name" value="TPR_2"/>
</dbReference>
<evidence type="ECO:0000313" key="5">
    <source>
        <dbReference type="Proteomes" id="UP000253551"/>
    </source>
</evidence>
<dbReference type="EMBL" id="PJQM01002836">
    <property type="protein sequence ID" value="RCH92458.1"/>
    <property type="molecule type" value="Genomic_DNA"/>
</dbReference>
<reference evidence="4 5" key="1">
    <citation type="journal article" date="2018" name="G3 (Bethesda)">
        <title>Phylogenetic and Phylogenomic Definition of Rhizopus Species.</title>
        <authorList>
            <person name="Gryganskyi A.P."/>
            <person name="Golan J."/>
            <person name="Dolatabadi S."/>
            <person name="Mondo S."/>
            <person name="Robb S."/>
            <person name="Idnurm A."/>
            <person name="Muszewska A."/>
            <person name="Steczkiewicz K."/>
            <person name="Masonjones S."/>
            <person name="Liao H.L."/>
            <person name="Gajdeczka M.T."/>
            <person name="Anike F."/>
            <person name="Vuek A."/>
            <person name="Anishchenko I.M."/>
            <person name="Voigt K."/>
            <person name="de Hoog G.S."/>
            <person name="Smith M.E."/>
            <person name="Heitman J."/>
            <person name="Vilgalys R."/>
            <person name="Stajich J.E."/>
        </authorList>
    </citation>
    <scope>NUCLEOTIDE SEQUENCE [LARGE SCALE GENOMIC DNA]</scope>
    <source>
        <strain evidence="4 5">LSU 92-RS-03</strain>
    </source>
</reference>
<keyword evidence="5" id="KW-1185">Reference proteome</keyword>
<dbReference type="Proteomes" id="UP000253551">
    <property type="component" value="Unassembled WGS sequence"/>
</dbReference>
<organism evidence="4 5">
    <name type="scientific">Rhizopus stolonifer</name>
    <name type="common">Rhizopus nigricans</name>
    <dbReference type="NCBI Taxonomy" id="4846"/>
    <lineage>
        <taxon>Eukaryota</taxon>
        <taxon>Fungi</taxon>
        <taxon>Fungi incertae sedis</taxon>
        <taxon>Mucoromycota</taxon>
        <taxon>Mucoromycotina</taxon>
        <taxon>Mucoromycetes</taxon>
        <taxon>Mucorales</taxon>
        <taxon>Mucorineae</taxon>
        <taxon>Rhizopodaceae</taxon>
        <taxon>Rhizopus</taxon>
    </lineage>
</organism>
<dbReference type="AlphaFoldDB" id="A0A367JRB4"/>
<dbReference type="Pfam" id="PF07719">
    <property type="entry name" value="TPR_2"/>
    <property type="match status" value="1"/>
</dbReference>
<name>A0A367JRB4_RHIST</name>
<dbReference type="InterPro" id="IPR019734">
    <property type="entry name" value="TPR_rpt"/>
</dbReference>
<dbReference type="PANTHER" id="PTHR46014:SF1">
    <property type="entry name" value="TETRATRICOPEPTIDE REPEAT PROTEIN 1"/>
    <property type="match status" value="1"/>
</dbReference>
<dbReference type="OrthoDB" id="1872379at2759"/>
<accession>A0A367JRB4</accession>
<protein>
    <submittedName>
        <fullName evidence="4">Uncharacterized protein</fullName>
    </submittedName>
</protein>
<dbReference type="PROSITE" id="PS50005">
    <property type="entry name" value="TPR"/>
    <property type="match status" value="1"/>
</dbReference>
<evidence type="ECO:0000256" key="2">
    <source>
        <dbReference type="ARBA" id="ARBA00022803"/>
    </source>
</evidence>
<dbReference type="InterPro" id="IPR052769">
    <property type="entry name" value="TPR_domain_protein"/>
</dbReference>
<gene>
    <name evidence="4" type="ORF">CU098_003340</name>
</gene>